<evidence type="ECO:0000256" key="6">
    <source>
        <dbReference type="SAM" id="MobiDB-lite"/>
    </source>
</evidence>
<organism evidence="8 9">
    <name type="scientific">Tritrichomonas musculus</name>
    <dbReference type="NCBI Taxonomy" id="1915356"/>
    <lineage>
        <taxon>Eukaryota</taxon>
        <taxon>Metamonada</taxon>
        <taxon>Parabasalia</taxon>
        <taxon>Tritrichomonadida</taxon>
        <taxon>Tritrichomonadidae</taxon>
        <taxon>Tritrichomonas</taxon>
    </lineage>
</organism>
<name>A0ABR2JEL2_9EUKA</name>
<keyword evidence="1 5" id="KW-0418">Kinase</keyword>
<evidence type="ECO:0000256" key="3">
    <source>
        <dbReference type="ARBA" id="ARBA00022840"/>
    </source>
</evidence>
<feature type="binding site" evidence="4">
    <location>
        <position position="43"/>
    </location>
    <ligand>
        <name>ATP</name>
        <dbReference type="ChEBI" id="CHEBI:30616"/>
    </ligand>
</feature>
<evidence type="ECO:0000256" key="2">
    <source>
        <dbReference type="ARBA" id="ARBA00022741"/>
    </source>
</evidence>
<dbReference type="InterPro" id="IPR011009">
    <property type="entry name" value="Kinase-like_dom_sf"/>
</dbReference>
<dbReference type="PROSITE" id="PS00107">
    <property type="entry name" value="PROTEIN_KINASE_ATP"/>
    <property type="match status" value="1"/>
</dbReference>
<dbReference type="InterPro" id="IPR008271">
    <property type="entry name" value="Ser/Thr_kinase_AS"/>
</dbReference>
<dbReference type="PANTHER" id="PTHR44329">
    <property type="entry name" value="SERINE/THREONINE-PROTEIN KINASE TNNI3K-RELATED"/>
    <property type="match status" value="1"/>
</dbReference>
<gene>
    <name evidence="8" type="ORF">M9Y10_006036</name>
</gene>
<evidence type="ECO:0000256" key="4">
    <source>
        <dbReference type="PROSITE-ProRule" id="PRU10141"/>
    </source>
</evidence>
<evidence type="ECO:0000256" key="5">
    <source>
        <dbReference type="RuleBase" id="RU000304"/>
    </source>
</evidence>
<dbReference type="Pfam" id="PF00069">
    <property type="entry name" value="Pkinase"/>
    <property type="match status" value="1"/>
</dbReference>
<comment type="caution">
    <text evidence="8">The sequence shown here is derived from an EMBL/GenBank/DDBJ whole genome shotgun (WGS) entry which is preliminary data.</text>
</comment>
<dbReference type="EMBL" id="JAPFFF010000012">
    <property type="protein sequence ID" value="KAK8875861.1"/>
    <property type="molecule type" value="Genomic_DNA"/>
</dbReference>
<keyword evidence="2 4" id="KW-0547">Nucleotide-binding</keyword>
<feature type="compositionally biased region" description="Low complexity" evidence="6">
    <location>
        <begin position="306"/>
        <end position="316"/>
    </location>
</feature>
<proteinExistence type="inferred from homology"/>
<keyword evidence="1 5" id="KW-0808">Transferase</keyword>
<dbReference type="CDD" id="cd13999">
    <property type="entry name" value="STKc_MAP3K-like"/>
    <property type="match status" value="1"/>
</dbReference>
<comment type="similarity">
    <text evidence="5">Belongs to the protein kinase superfamily.</text>
</comment>
<evidence type="ECO:0000313" key="8">
    <source>
        <dbReference type="EMBL" id="KAK8875861.1"/>
    </source>
</evidence>
<dbReference type="InterPro" id="IPR001245">
    <property type="entry name" value="Ser-Thr/Tyr_kinase_cat_dom"/>
</dbReference>
<dbReference type="PRINTS" id="PR00109">
    <property type="entry name" value="TYRKINASE"/>
</dbReference>
<feature type="region of interest" description="Disordered" evidence="6">
    <location>
        <begin position="303"/>
        <end position="338"/>
    </location>
</feature>
<evidence type="ECO:0000313" key="9">
    <source>
        <dbReference type="Proteomes" id="UP001470230"/>
    </source>
</evidence>
<dbReference type="PANTHER" id="PTHR44329:SF214">
    <property type="entry name" value="PROTEIN KINASE DOMAIN-CONTAINING PROTEIN"/>
    <property type="match status" value="1"/>
</dbReference>
<dbReference type="Proteomes" id="UP001470230">
    <property type="component" value="Unassembled WGS sequence"/>
</dbReference>
<evidence type="ECO:0000256" key="1">
    <source>
        <dbReference type="ARBA" id="ARBA00022527"/>
    </source>
</evidence>
<sequence>MLYNYVVDPSDYIDENNLIGEGTFGTVYLVYPKDDKEQKVALKKIQVDLTDYDMQINFIREVSIMASLHHPCLIELLGITFPSKKEQTFQIYTKYLPNNTLDEILKEENHEKKLNGTQRTIIVYGIASAMLYLHRNNIVHRDLKPENIFLDEEFHPVLSDFGLSRICQEGTKMTGKLGTPYFMAPELFTDEEEKITKKIDVYAFAVTLLSMFTVDYKFEGIQPRTLNQLVSAVTNGKRYKIPNDVPEYYASLIKRCWSNDINERPSFDDIINEFDESDDFFFPKTNKSKVHEFIQSIDSFEYDPRSGSSHFSSTSSNGERNSQNKIEETQEFDFYAIS</sequence>
<dbReference type="PROSITE" id="PS50011">
    <property type="entry name" value="PROTEIN_KINASE_DOM"/>
    <property type="match status" value="1"/>
</dbReference>
<dbReference type="InterPro" id="IPR017441">
    <property type="entry name" value="Protein_kinase_ATP_BS"/>
</dbReference>
<dbReference type="SUPFAM" id="SSF56112">
    <property type="entry name" value="Protein kinase-like (PK-like)"/>
    <property type="match status" value="1"/>
</dbReference>
<accession>A0ABR2JEL2</accession>
<dbReference type="InterPro" id="IPR051681">
    <property type="entry name" value="Ser/Thr_Kinases-Pseudokinases"/>
</dbReference>
<dbReference type="Gene3D" id="1.10.510.10">
    <property type="entry name" value="Transferase(Phosphotransferase) domain 1"/>
    <property type="match status" value="1"/>
</dbReference>
<reference evidence="8 9" key="1">
    <citation type="submission" date="2024-04" db="EMBL/GenBank/DDBJ databases">
        <title>Tritrichomonas musculus Genome.</title>
        <authorList>
            <person name="Alves-Ferreira E."/>
            <person name="Grigg M."/>
            <person name="Lorenzi H."/>
            <person name="Galac M."/>
        </authorList>
    </citation>
    <scope>NUCLEOTIDE SEQUENCE [LARGE SCALE GENOMIC DNA]</scope>
    <source>
        <strain evidence="8 9">EAF2021</strain>
    </source>
</reference>
<feature type="domain" description="Protein kinase" evidence="7">
    <location>
        <begin position="13"/>
        <end position="281"/>
    </location>
</feature>
<dbReference type="SMART" id="SM00220">
    <property type="entry name" value="S_TKc"/>
    <property type="match status" value="1"/>
</dbReference>
<evidence type="ECO:0000259" key="7">
    <source>
        <dbReference type="PROSITE" id="PS50011"/>
    </source>
</evidence>
<keyword evidence="3 4" id="KW-0067">ATP-binding</keyword>
<dbReference type="PROSITE" id="PS00108">
    <property type="entry name" value="PROTEIN_KINASE_ST"/>
    <property type="match status" value="1"/>
</dbReference>
<protein>
    <recommendedName>
        <fullName evidence="7">Protein kinase domain-containing protein</fullName>
    </recommendedName>
</protein>
<keyword evidence="9" id="KW-1185">Reference proteome</keyword>
<keyword evidence="1 5" id="KW-0723">Serine/threonine-protein kinase</keyword>
<dbReference type="InterPro" id="IPR000719">
    <property type="entry name" value="Prot_kinase_dom"/>
</dbReference>